<accession>A0ABQ8P2W7</accession>
<evidence type="ECO:0000313" key="2">
    <source>
        <dbReference type="Proteomes" id="UP001071777"/>
    </source>
</evidence>
<sequence>MLNKNDELFFPPPINVDLTISRCKKKLATLRRYIRSTSYIRGHTDARYFIKEKDNSINTNKQTILPKSNQCEDLEYHFNDEKIPFKNYEQNEIKKNVESKVYTEFDSESSLSYNNSFVNALIERYQSESKTKFADLNNKLETHSSLNVSNSRHSQDLSELKSTEEVTNLRNALDNDRIASSNNKFIANSYCPNFAKDCKGHVSKEKLEKPEQSQIKDFSQHDSETKEIVDNLDKKIKNLERSIRKYNRRKVKQKNWSHHPQSAISEYLEWSNNIESKLLSISVMPPNGIFCYESSFLPYYCTVQEMQIVKDLISIKGKIINSPKTIIEVTNIGKLFCCYARNRFITSIKELHHTSPNILKLKLLVYLDEPETLLVNTFGPHPIENESDINFYELEALYETSHITRFLMCLLITDKPVECLTERGYAISNSKNILPIYIININSISS</sequence>
<dbReference type="EMBL" id="JAPCXB010000150">
    <property type="protein sequence ID" value="KAJ1606184.1"/>
    <property type="molecule type" value="Genomic_DNA"/>
</dbReference>
<gene>
    <name evidence="1" type="ORF">OJ252_3277</name>
</gene>
<evidence type="ECO:0000313" key="1">
    <source>
        <dbReference type="EMBL" id="KAJ1606184.1"/>
    </source>
</evidence>
<name>A0ABQ8P2W7_9CRYT</name>
<keyword evidence="2" id="KW-1185">Reference proteome</keyword>
<dbReference type="Proteomes" id="UP001071777">
    <property type="component" value="Unassembled WGS sequence"/>
</dbReference>
<reference evidence="1" key="1">
    <citation type="submission" date="2022-10" db="EMBL/GenBank/DDBJ databases">
        <title>Adaptive evolution leads to modifications in subtelomeric GC content in a zoonotic Cryptosporidium species.</title>
        <authorList>
            <person name="Li J."/>
            <person name="Feng Y."/>
            <person name="Xiao L."/>
        </authorList>
    </citation>
    <scope>NUCLEOTIDE SEQUENCE</scope>
    <source>
        <strain evidence="1">25894</strain>
    </source>
</reference>
<protein>
    <submittedName>
        <fullName evidence="1">Uncharacterized protein</fullName>
    </submittedName>
</protein>
<proteinExistence type="predicted"/>
<comment type="caution">
    <text evidence="1">The sequence shown here is derived from an EMBL/GenBank/DDBJ whole genome shotgun (WGS) entry which is preliminary data.</text>
</comment>
<organism evidence="1 2">
    <name type="scientific">Cryptosporidium canis</name>
    <dbReference type="NCBI Taxonomy" id="195482"/>
    <lineage>
        <taxon>Eukaryota</taxon>
        <taxon>Sar</taxon>
        <taxon>Alveolata</taxon>
        <taxon>Apicomplexa</taxon>
        <taxon>Conoidasida</taxon>
        <taxon>Coccidia</taxon>
        <taxon>Eucoccidiorida</taxon>
        <taxon>Eimeriorina</taxon>
        <taxon>Cryptosporidiidae</taxon>
        <taxon>Cryptosporidium</taxon>
    </lineage>
</organism>